<evidence type="ECO:0000256" key="3">
    <source>
        <dbReference type="SAM" id="MobiDB-lite"/>
    </source>
</evidence>
<evidence type="ECO:0000256" key="1">
    <source>
        <dbReference type="ARBA" id="ARBA00022669"/>
    </source>
</evidence>
<organism evidence="5">
    <name type="scientific">Pseudogymnoascus destructans</name>
    <dbReference type="NCBI Taxonomy" id="655981"/>
    <lineage>
        <taxon>Eukaryota</taxon>
        <taxon>Fungi</taxon>
        <taxon>Dikarya</taxon>
        <taxon>Ascomycota</taxon>
        <taxon>Pezizomycotina</taxon>
        <taxon>Leotiomycetes</taxon>
        <taxon>Thelebolales</taxon>
        <taxon>Thelebolaceae</taxon>
        <taxon>Pseudogymnoascus</taxon>
    </lineage>
</organism>
<dbReference type="CDD" id="cd00118">
    <property type="entry name" value="LysM"/>
    <property type="match status" value="2"/>
</dbReference>
<evidence type="ECO:0000259" key="4">
    <source>
        <dbReference type="PROSITE" id="PS51782"/>
    </source>
</evidence>
<gene>
    <name evidence="5" type="ORF">VC83_05929</name>
</gene>
<dbReference type="SUPFAM" id="SSF54106">
    <property type="entry name" value="LysM domain"/>
    <property type="match status" value="2"/>
</dbReference>
<dbReference type="OrthoDB" id="5985073at2759"/>
<feature type="compositionally biased region" description="Low complexity" evidence="3">
    <location>
        <begin position="196"/>
        <end position="216"/>
    </location>
</feature>
<dbReference type="eggNOG" id="KOG2806">
    <property type="taxonomic scope" value="Eukaryota"/>
</dbReference>
<dbReference type="Proteomes" id="UP000077154">
    <property type="component" value="Unassembled WGS sequence"/>
</dbReference>
<evidence type="ECO:0000313" key="5">
    <source>
        <dbReference type="EMBL" id="OAF57049.1"/>
    </source>
</evidence>
<keyword evidence="1" id="KW-0147">Chitin-binding</keyword>
<name>A0A177A430_9PEZI</name>
<feature type="domain" description="LysM" evidence="4">
    <location>
        <begin position="231"/>
        <end position="277"/>
    </location>
</feature>
<proteinExistence type="predicted"/>
<evidence type="ECO:0000256" key="2">
    <source>
        <dbReference type="ARBA" id="ARBA00023026"/>
    </source>
</evidence>
<dbReference type="GO" id="GO:0008061">
    <property type="term" value="F:chitin binding"/>
    <property type="evidence" value="ECO:0007669"/>
    <property type="project" value="UniProtKB-KW"/>
</dbReference>
<dbReference type="RefSeq" id="XP_024322340.1">
    <property type="nucleotide sequence ID" value="XM_024469536.1"/>
</dbReference>
<dbReference type="AlphaFoldDB" id="A0A177A430"/>
<feature type="region of interest" description="Disordered" evidence="3">
    <location>
        <begin position="190"/>
        <end position="222"/>
    </location>
</feature>
<protein>
    <recommendedName>
        <fullName evidence="4">LysM domain-containing protein</fullName>
    </recommendedName>
</protein>
<dbReference type="PANTHER" id="PTHR34997:SF1">
    <property type="entry name" value="PEPTIDOGLYCAN-BINDING LYSIN DOMAIN"/>
    <property type="match status" value="1"/>
</dbReference>
<dbReference type="PROSITE" id="PS51782">
    <property type="entry name" value="LYSM"/>
    <property type="match status" value="2"/>
</dbReference>
<dbReference type="Pfam" id="PF01476">
    <property type="entry name" value="LysM"/>
    <property type="match status" value="2"/>
</dbReference>
<dbReference type="VEuPathDB" id="FungiDB:GMDG_02291"/>
<dbReference type="GeneID" id="36288991"/>
<dbReference type="EMBL" id="KV441401">
    <property type="protein sequence ID" value="OAF57049.1"/>
    <property type="molecule type" value="Genomic_DNA"/>
</dbReference>
<keyword evidence="2" id="KW-0843">Virulence</keyword>
<accession>A0A177A430</accession>
<sequence length="361" mass="37823">MTDYSTTTTTSCSRTTTCDGADTKTTETAGACSLSLDAVFSSDAFAAGTMVSGTLVPTVLIRDDLFYEFEVYNIYGWATDGGDSLHNQEKGCGALTGWDFIAATSSSSASAYFNLPFLIKTGCVERAIVSAGGPKLSCQYQDHTYDKRDVPASVLPSLRPETVTPNYTYSTTFTSAPAYTPMTWGPVPIPGSGPKSTSVSSTTTTTTSSSTTTSVTAPGPTQSGITSNCDRYYVVQQGDSCASVESKFGISFAQLYAWNPAIGSDWTSLWLDEAYCVGVSGGSSTTGTTSSTTSPAVTAPAPTQSGITGSCTQYYVVKSGDSCGAVESEFDITFSQFYAWNPAIGSDCTSLWVDEAYCVAV</sequence>
<dbReference type="InterPro" id="IPR018392">
    <property type="entry name" value="LysM"/>
</dbReference>
<reference evidence="5" key="1">
    <citation type="submission" date="2016-03" db="EMBL/GenBank/DDBJ databases">
        <title>Updated assembly of Pseudogymnoascus destructans, the fungus causing white-nose syndrome of bats.</title>
        <authorList>
            <person name="Palmer J.M."/>
            <person name="Drees K.P."/>
            <person name="Foster J.T."/>
            <person name="Lindner D.L."/>
        </authorList>
    </citation>
    <scope>NUCLEOTIDE SEQUENCE [LARGE SCALE GENOMIC DNA]</scope>
    <source>
        <strain evidence="5">20631-21</strain>
    </source>
</reference>
<dbReference type="SMART" id="SM00257">
    <property type="entry name" value="LysM"/>
    <property type="match status" value="2"/>
</dbReference>
<dbReference type="PANTHER" id="PTHR34997">
    <property type="entry name" value="AM15"/>
    <property type="match status" value="1"/>
</dbReference>
<dbReference type="Gene3D" id="3.10.350.10">
    <property type="entry name" value="LysM domain"/>
    <property type="match status" value="2"/>
</dbReference>
<dbReference type="InterPro" id="IPR052210">
    <property type="entry name" value="LysM1-like"/>
</dbReference>
<feature type="domain" description="LysM" evidence="4">
    <location>
        <begin position="313"/>
        <end position="359"/>
    </location>
</feature>
<dbReference type="InterPro" id="IPR036779">
    <property type="entry name" value="LysM_dom_sf"/>
</dbReference>